<dbReference type="Gene3D" id="2.60.40.10">
    <property type="entry name" value="Immunoglobulins"/>
    <property type="match status" value="1"/>
</dbReference>
<keyword evidence="5" id="KW-1185">Reference proteome</keyword>
<dbReference type="InterPro" id="IPR003599">
    <property type="entry name" value="Ig_sub"/>
</dbReference>
<comment type="caution">
    <text evidence="4">The sequence shown here is derived from an EMBL/GenBank/DDBJ whole genome shotgun (WGS) entry which is preliminary data.</text>
</comment>
<dbReference type="SUPFAM" id="SSF48726">
    <property type="entry name" value="Immunoglobulin"/>
    <property type="match status" value="1"/>
</dbReference>
<dbReference type="SMART" id="SM00409">
    <property type="entry name" value="IG"/>
    <property type="match status" value="1"/>
</dbReference>
<dbReference type="InterPro" id="IPR007110">
    <property type="entry name" value="Ig-like_dom"/>
</dbReference>
<dbReference type="InterPro" id="IPR013151">
    <property type="entry name" value="Immunoglobulin_dom"/>
</dbReference>
<dbReference type="Proteomes" id="UP001314229">
    <property type="component" value="Unassembled WGS sequence"/>
</dbReference>
<keyword evidence="2" id="KW-0812">Transmembrane</keyword>
<reference evidence="4 5" key="1">
    <citation type="submission" date="2024-01" db="EMBL/GenBank/DDBJ databases">
        <authorList>
            <person name="Alioto T."/>
            <person name="Alioto T."/>
            <person name="Gomez Garrido J."/>
        </authorList>
    </citation>
    <scope>NUCLEOTIDE SEQUENCE [LARGE SCALE GENOMIC DNA]</scope>
</reference>
<feature type="transmembrane region" description="Helical" evidence="2">
    <location>
        <begin position="16"/>
        <end position="34"/>
    </location>
</feature>
<accession>A0AAV1N4I8</accession>
<dbReference type="AlphaFoldDB" id="A0AAV1N4I8"/>
<dbReference type="Pfam" id="PF00047">
    <property type="entry name" value="ig"/>
    <property type="match status" value="1"/>
</dbReference>
<dbReference type="InterPro" id="IPR013783">
    <property type="entry name" value="Ig-like_fold"/>
</dbReference>
<evidence type="ECO:0000256" key="1">
    <source>
        <dbReference type="ARBA" id="ARBA00023319"/>
    </source>
</evidence>
<organism evidence="4 5">
    <name type="scientific">Scomber scombrus</name>
    <name type="common">Atlantic mackerel</name>
    <name type="synonym">Scomber vernalis</name>
    <dbReference type="NCBI Taxonomy" id="13677"/>
    <lineage>
        <taxon>Eukaryota</taxon>
        <taxon>Metazoa</taxon>
        <taxon>Chordata</taxon>
        <taxon>Craniata</taxon>
        <taxon>Vertebrata</taxon>
        <taxon>Euteleostomi</taxon>
        <taxon>Actinopterygii</taxon>
        <taxon>Neopterygii</taxon>
        <taxon>Teleostei</taxon>
        <taxon>Neoteleostei</taxon>
        <taxon>Acanthomorphata</taxon>
        <taxon>Pelagiaria</taxon>
        <taxon>Scombriformes</taxon>
        <taxon>Scombridae</taxon>
        <taxon>Scomber</taxon>
    </lineage>
</organism>
<sequence>MHILLTTGGMEDLSRYLGVNWTFSLICFVFWIFSPAEGYRTISSVGSKVVLPCNESGKFQQLTWKMNGVSLYSFSQEHGFKTLADVVGLNIGLNRSVSGSEQWALVMEQVQKSHAGNYTCEVTTPNGPRETMWELIVTAGTFPAEMSRDELVIIVAAIVPGVCCLVFIFSLTCLRRVCKRRANHQFPTTVRQAKTEDIYENCLQTRSDQPSSYNPTHLYEV</sequence>
<feature type="transmembrane region" description="Helical" evidence="2">
    <location>
        <begin position="151"/>
        <end position="174"/>
    </location>
</feature>
<proteinExistence type="predicted"/>
<dbReference type="InterPro" id="IPR036179">
    <property type="entry name" value="Ig-like_dom_sf"/>
</dbReference>
<dbReference type="PROSITE" id="PS50835">
    <property type="entry name" value="IG_LIKE"/>
    <property type="match status" value="1"/>
</dbReference>
<keyword evidence="2" id="KW-0472">Membrane</keyword>
<protein>
    <submittedName>
        <fullName evidence="4">Uncharacterized protein LOC121907034</fullName>
    </submittedName>
</protein>
<evidence type="ECO:0000313" key="5">
    <source>
        <dbReference type="Proteomes" id="UP001314229"/>
    </source>
</evidence>
<dbReference type="EMBL" id="CAWUFR010000015">
    <property type="protein sequence ID" value="CAK6953943.1"/>
    <property type="molecule type" value="Genomic_DNA"/>
</dbReference>
<name>A0AAV1N4I8_SCOSC</name>
<keyword evidence="1" id="KW-0393">Immunoglobulin domain</keyword>
<evidence type="ECO:0000313" key="4">
    <source>
        <dbReference type="EMBL" id="CAK6953943.1"/>
    </source>
</evidence>
<gene>
    <name evidence="4" type="ORF">FSCOSCO3_A035598</name>
</gene>
<keyword evidence="2" id="KW-1133">Transmembrane helix</keyword>
<feature type="domain" description="Ig-like" evidence="3">
    <location>
        <begin position="35"/>
        <end position="138"/>
    </location>
</feature>
<evidence type="ECO:0000256" key="2">
    <source>
        <dbReference type="SAM" id="Phobius"/>
    </source>
</evidence>
<evidence type="ECO:0000259" key="3">
    <source>
        <dbReference type="PROSITE" id="PS50835"/>
    </source>
</evidence>